<organism evidence="1 2">
    <name type="scientific">Glossina pallidipes</name>
    <name type="common">Tsetse fly</name>
    <dbReference type="NCBI Taxonomy" id="7398"/>
    <lineage>
        <taxon>Eukaryota</taxon>
        <taxon>Metazoa</taxon>
        <taxon>Ecdysozoa</taxon>
        <taxon>Arthropoda</taxon>
        <taxon>Hexapoda</taxon>
        <taxon>Insecta</taxon>
        <taxon>Pterygota</taxon>
        <taxon>Neoptera</taxon>
        <taxon>Endopterygota</taxon>
        <taxon>Diptera</taxon>
        <taxon>Brachycera</taxon>
        <taxon>Muscomorpha</taxon>
        <taxon>Hippoboscoidea</taxon>
        <taxon>Glossinidae</taxon>
        <taxon>Glossina</taxon>
    </lineage>
</organism>
<accession>A0A1A9Z858</accession>
<proteinExistence type="predicted"/>
<reference evidence="1" key="2">
    <citation type="submission" date="2020-05" db="UniProtKB">
        <authorList>
            <consortium name="EnsemblMetazoa"/>
        </authorList>
    </citation>
    <scope>IDENTIFICATION</scope>
    <source>
        <strain evidence="1">IAEA</strain>
    </source>
</reference>
<sequence>MLDAVRVRHAKAPSLKSILYLESSISWLRLVISFVIARAGQFQLAGISYQAFIYAALNTCLRKVDTSAESYDYNRADTRALKSTIAACDLKGIYNTSDVDDEINILSF</sequence>
<dbReference type="AlphaFoldDB" id="A0A1A9Z858"/>
<dbReference type="VEuPathDB" id="VectorBase:GPAI006695"/>
<protein>
    <submittedName>
        <fullName evidence="1">Uncharacterized protein</fullName>
    </submittedName>
</protein>
<evidence type="ECO:0000313" key="2">
    <source>
        <dbReference type="Proteomes" id="UP000092445"/>
    </source>
</evidence>
<name>A0A1A9Z858_GLOPL</name>
<reference evidence="2" key="1">
    <citation type="submission" date="2014-03" db="EMBL/GenBank/DDBJ databases">
        <authorList>
            <person name="Aksoy S."/>
            <person name="Warren W."/>
            <person name="Wilson R.K."/>
        </authorList>
    </citation>
    <scope>NUCLEOTIDE SEQUENCE [LARGE SCALE GENOMIC DNA]</scope>
    <source>
        <strain evidence="2">IAEA</strain>
    </source>
</reference>
<dbReference type="Proteomes" id="UP000092445">
    <property type="component" value="Unassembled WGS sequence"/>
</dbReference>
<evidence type="ECO:0000313" key="1">
    <source>
        <dbReference type="EnsemblMetazoa" id="GPAI006695-PA"/>
    </source>
</evidence>
<keyword evidence="2" id="KW-1185">Reference proteome</keyword>
<dbReference type="EnsemblMetazoa" id="GPAI006695-RA">
    <property type="protein sequence ID" value="GPAI006695-PA"/>
    <property type="gene ID" value="GPAI006695"/>
</dbReference>